<feature type="compositionally biased region" description="Basic and acidic residues" evidence="3">
    <location>
        <begin position="105"/>
        <end position="115"/>
    </location>
</feature>
<dbReference type="PANTHER" id="PTHR45972">
    <property type="entry name" value="BTB_2 DOMAIN-CONTAINING PROTEIN"/>
    <property type="match status" value="1"/>
</dbReference>
<dbReference type="OMA" id="AYKYMSD"/>
<dbReference type="InterPro" id="IPR011333">
    <property type="entry name" value="SKP1/BTB/POZ_sf"/>
</dbReference>
<feature type="compositionally biased region" description="Low complexity" evidence="3">
    <location>
        <begin position="237"/>
        <end position="252"/>
    </location>
</feature>
<reference evidence="5" key="2">
    <citation type="submission" date="2025-09" db="UniProtKB">
        <authorList>
            <consortium name="Ensembl"/>
        </authorList>
    </citation>
    <scope>IDENTIFICATION</scope>
</reference>
<dbReference type="InterPro" id="IPR000210">
    <property type="entry name" value="BTB/POZ_dom"/>
</dbReference>
<protein>
    <submittedName>
        <fullName evidence="5">Kelch repeat and BTB domain containing 11</fullName>
    </submittedName>
</protein>
<name>A0A8D0BKY1_SALMN</name>
<evidence type="ECO:0000259" key="4">
    <source>
        <dbReference type="PROSITE" id="PS50097"/>
    </source>
</evidence>
<evidence type="ECO:0000256" key="1">
    <source>
        <dbReference type="ARBA" id="ARBA00022441"/>
    </source>
</evidence>
<keyword evidence="1" id="KW-0880">Kelch repeat</keyword>
<feature type="compositionally biased region" description="Low complexity" evidence="3">
    <location>
        <begin position="194"/>
        <end position="207"/>
    </location>
</feature>
<evidence type="ECO:0000256" key="2">
    <source>
        <dbReference type="ARBA" id="ARBA00022737"/>
    </source>
</evidence>
<feature type="compositionally biased region" description="Polar residues" evidence="3">
    <location>
        <begin position="261"/>
        <end position="272"/>
    </location>
</feature>
<feature type="region of interest" description="Disordered" evidence="3">
    <location>
        <begin position="1"/>
        <end position="69"/>
    </location>
</feature>
<dbReference type="Ensembl" id="ENSSMRT00000011096.1">
    <property type="protein sequence ID" value="ENSSMRP00000009525.1"/>
    <property type="gene ID" value="ENSSMRG00000007590.1"/>
</dbReference>
<feature type="compositionally biased region" description="Polar residues" evidence="3">
    <location>
        <begin position="209"/>
        <end position="221"/>
    </location>
</feature>
<organism evidence="5 6">
    <name type="scientific">Salvator merianae</name>
    <name type="common">Argentine black and white tegu</name>
    <name type="synonym">Tupinambis merianae</name>
    <dbReference type="NCBI Taxonomy" id="96440"/>
    <lineage>
        <taxon>Eukaryota</taxon>
        <taxon>Metazoa</taxon>
        <taxon>Chordata</taxon>
        <taxon>Craniata</taxon>
        <taxon>Vertebrata</taxon>
        <taxon>Euteleostomi</taxon>
        <taxon>Lepidosauria</taxon>
        <taxon>Squamata</taxon>
        <taxon>Bifurcata</taxon>
        <taxon>Unidentata</taxon>
        <taxon>Episquamata</taxon>
        <taxon>Laterata</taxon>
        <taxon>Teiioidea</taxon>
        <taxon>Teiidae</taxon>
        <taxon>Salvator</taxon>
    </lineage>
</organism>
<evidence type="ECO:0000256" key="3">
    <source>
        <dbReference type="SAM" id="MobiDB-lite"/>
    </source>
</evidence>
<dbReference type="SUPFAM" id="SSF117281">
    <property type="entry name" value="Kelch motif"/>
    <property type="match status" value="1"/>
</dbReference>
<dbReference type="Gene3D" id="2.120.10.80">
    <property type="entry name" value="Kelch-type beta propeller"/>
    <property type="match status" value="1"/>
</dbReference>
<accession>A0A8D0BKY1</accession>
<dbReference type="PANTHER" id="PTHR45972:SF3">
    <property type="entry name" value="KELCH REPEAT AND BTB DOMAIN-CONTAINING PROTEIN 11"/>
    <property type="match status" value="1"/>
</dbReference>
<dbReference type="InterPro" id="IPR006652">
    <property type="entry name" value="Kelch_1"/>
</dbReference>
<reference evidence="5" key="1">
    <citation type="submission" date="2025-08" db="UniProtKB">
        <authorList>
            <consortium name="Ensembl"/>
        </authorList>
    </citation>
    <scope>IDENTIFICATION</scope>
</reference>
<dbReference type="PROSITE" id="PS50097">
    <property type="entry name" value="BTB"/>
    <property type="match status" value="1"/>
</dbReference>
<dbReference type="Gene3D" id="3.30.710.10">
    <property type="entry name" value="Potassium Channel Kv1.1, Chain A"/>
    <property type="match status" value="1"/>
</dbReference>
<dbReference type="SUPFAM" id="SSF54695">
    <property type="entry name" value="POZ domain"/>
    <property type="match status" value="1"/>
</dbReference>
<dbReference type="GeneTree" id="ENSGT00940000161983"/>
<dbReference type="Proteomes" id="UP000694421">
    <property type="component" value="Unplaced"/>
</dbReference>
<evidence type="ECO:0000313" key="6">
    <source>
        <dbReference type="Proteomes" id="UP000694421"/>
    </source>
</evidence>
<dbReference type="SMART" id="SM00612">
    <property type="entry name" value="Kelch"/>
    <property type="match status" value="3"/>
</dbReference>
<feature type="region of interest" description="Disordered" evidence="3">
    <location>
        <begin position="91"/>
        <end position="163"/>
    </location>
</feature>
<keyword evidence="6" id="KW-1185">Reference proteome</keyword>
<dbReference type="CDD" id="cd18275">
    <property type="entry name" value="BTB_POZ_KBTBD11"/>
    <property type="match status" value="1"/>
</dbReference>
<proteinExistence type="predicted"/>
<dbReference type="AlphaFoldDB" id="A0A8D0BKY1"/>
<feature type="region of interest" description="Disordered" evidence="3">
    <location>
        <begin position="179"/>
        <end position="276"/>
    </location>
</feature>
<keyword evidence="2" id="KW-0677">Repeat</keyword>
<evidence type="ECO:0000313" key="5">
    <source>
        <dbReference type="Ensembl" id="ENSSMRP00000009525.1"/>
    </source>
</evidence>
<dbReference type="SMART" id="SM00225">
    <property type="entry name" value="BTB"/>
    <property type="match status" value="1"/>
</dbReference>
<dbReference type="Pfam" id="PF00651">
    <property type="entry name" value="BTB"/>
    <property type="match status" value="1"/>
</dbReference>
<dbReference type="InterPro" id="IPR015915">
    <property type="entry name" value="Kelch-typ_b-propeller"/>
</dbReference>
<sequence>MPSSGGGWQAYGNGRSAERSPSDRPTVPFPAAKRHGGRPREGKEVLPAAGREGRRAAGWGGRGRDASVCMDGRGARARLAAAVFVSGPMATSGLSCISPPGKHGPVREAKQRRGEMQSAEQELAGESPERRSSAGKEPVTTMERDAAPAEEPPSQVEPGAQLPLQASCGFSSSLCFSADGGDKAALPSEPDEASSSSSSSCCSGGSSRRVVQNQWEINNTASESEEEESGGGGGAKSQPSLLQSSPPGAFGSPPAPPGEPQTSTDPCASQQVTDEEPDLVIEVSGRRLRAHKAVLAAKSDYFRARSSRDILRVKGVSYGALRLLLEYVYTARMGEVRHDNLAEVVSGARVLQMPCALHCAAEAMRAQLCLDNCYQLLCLAKKQRLAELREAAYRFMSDHYLQVLREPAVYGRLSGAERDLILQRRLEAGKPCLLVAEVSDAFERLSMGSRPQSRESSRPQSPSSVVSLDESSYLLYSYHEAAKEWRVLTRLPEEANAKGCAMCVLYNYLFLAGGISTAPGDGRAKLSDKVFCYNPLTDTWSQVKPMGQARSQLKLLAVDGYLYAVGGECLFTVEKYDPRADRWSTVAPLPKGAFAVAHEATTCNGEIYVSGGSLFYRLLKYDPKRDEWQECPYNSSRRRSADMVAFKSFIYRFDVSSSRGEQGQAGGVEVFRYNTVAKHWSQCASFRPSGSPVQPFRCAALGHTIYCVNRTGMLCFNLSQSGEVEADGGLKGTIDPELLKAPFDTKGVLLPFVLTLPEKEKLAEPESPLTL</sequence>
<dbReference type="CDD" id="cd18484">
    <property type="entry name" value="BACK_KBTBD11_CMLAP"/>
    <property type="match status" value="1"/>
</dbReference>
<dbReference type="InterPro" id="IPR052310">
    <property type="entry name" value="Kelch/BTB_domain_protein"/>
</dbReference>
<feature type="domain" description="BTB" evidence="4">
    <location>
        <begin position="277"/>
        <end position="337"/>
    </location>
</feature>
<dbReference type="Pfam" id="PF01344">
    <property type="entry name" value="Kelch_1"/>
    <property type="match status" value="2"/>
</dbReference>